<evidence type="ECO:0000256" key="7">
    <source>
        <dbReference type="ARBA" id="ARBA00022786"/>
    </source>
</evidence>
<keyword evidence="8 10" id="KW-0862">Zinc</keyword>
<feature type="compositionally biased region" description="Low complexity" evidence="11">
    <location>
        <begin position="1325"/>
        <end position="1335"/>
    </location>
</feature>
<feature type="region of interest" description="Disordered" evidence="11">
    <location>
        <begin position="230"/>
        <end position="270"/>
    </location>
</feature>
<dbReference type="PANTHER" id="PTHR15933">
    <property type="entry name" value="PROTEIN CBG16327"/>
    <property type="match status" value="1"/>
</dbReference>
<evidence type="ECO:0000256" key="10">
    <source>
        <dbReference type="PROSITE-ProRule" id="PRU00207"/>
    </source>
</evidence>
<evidence type="ECO:0000256" key="9">
    <source>
        <dbReference type="ARBA" id="ARBA00023119"/>
    </source>
</evidence>
<feature type="domain" description="TRAF-type" evidence="12">
    <location>
        <begin position="54"/>
        <end position="96"/>
    </location>
</feature>
<name>A0AA88TM11_9TELE</name>
<keyword evidence="3" id="KW-0272">Extracellular matrix</keyword>
<dbReference type="PROSITE" id="PS50181">
    <property type="entry name" value="FBOX"/>
    <property type="match status" value="2"/>
</dbReference>
<keyword evidence="5" id="KW-0732">Signal</keyword>
<dbReference type="Pfam" id="PF15965">
    <property type="entry name" value="zf-TRAF_2"/>
    <property type="match status" value="2"/>
</dbReference>
<feature type="domain" description="TRAF-type" evidence="12">
    <location>
        <begin position="679"/>
        <end position="721"/>
    </location>
</feature>
<keyword evidence="4 10" id="KW-0479">Metal-binding</keyword>
<feature type="domain" description="C1q" evidence="14">
    <location>
        <begin position="1449"/>
        <end position="1582"/>
    </location>
</feature>
<dbReference type="GO" id="GO:0005581">
    <property type="term" value="C:collagen trimer"/>
    <property type="evidence" value="ECO:0007669"/>
    <property type="project" value="UniProtKB-KW"/>
</dbReference>
<proteinExistence type="predicted"/>
<dbReference type="InterPro" id="IPR008983">
    <property type="entry name" value="Tumour_necrosis_fac-like_dom"/>
</dbReference>
<evidence type="ECO:0000313" key="16">
    <source>
        <dbReference type="Proteomes" id="UP001187343"/>
    </source>
</evidence>
<feature type="zinc finger region" description="TRAF-type" evidence="10">
    <location>
        <begin position="679"/>
        <end position="721"/>
    </location>
</feature>
<dbReference type="InterPro" id="IPR043013">
    <property type="entry name" value="Znf_TRAF_N"/>
</dbReference>
<dbReference type="Gene3D" id="2.60.120.40">
    <property type="match status" value="1"/>
</dbReference>
<evidence type="ECO:0000256" key="4">
    <source>
        <dbReference type="ARBA" id="ARBA00022723"/>
    </source>
</evidence>
<evidence type="ECO:0008006" key="17">
    <source>
        <dbReference type="Google" id="ProtNLM"/>
    </source>
</evidence>
<dbReference type="InterPro" id="IPR036047">
    <property type="entry name" value="F-box-like_dom_sf"/>
</dbReference>
<evidence type="ECO:0000259" key="12">
    <source>
        <dbReference type="PROSITE" id="PS50145"/>
    </source>
</evidence>
<feature type="zinc finger region" description="TRAF-type" evidence="10">
    <location>
        <begin position="54"/>
        <end position="96"/>
    </location>
</feature>
<dbReference type="SUPFAM" id="SSF81383">
    <property type="entry name" value="F-box domain"/>
    <property type="match status" value="2"/>
</dbReference>
<reference evidence="15" key="1">
    <citation type="submission" date="2023-08" db="EMBL/GenBank/DDBJ databases">
        <title>Chromosome-level Genome Assembly of mud carp (Cirrhinus molitorella).</title>
        <authorList>
            <person name="Liu H."/>
        </authorList>
    </citation>
    <scope>NUCLEOTIDE SEQUENCE</scope>
    <source>
        <strain evidence="15">Prfri</strain>
        <tissue evidence="15">Muscle</tissue>
    </source>
</reference>
<keyword evidence="6 10" id="KW-0863">Zinc-finger</keyword>
<evidence type="ECO:0000256" key="8">
    <source>
        <dbReference type="ARBA" id="ARBA00022833"/>
    </source>
</evidence>
<accession>A0AA88TM11</accession>
<evidence type="ECO:0000313" key="15">
    <source>
        <dbReference type="EMBL" id="KAK2872690.1"/>
    </source>
</evidence>
<organism evidence="15 16">
    <name type="scientific">Cirrhinus molitorella</name>
    <name type="common">mud carp</name>
    <dbReference type="NCBI Taxonomy" id="172907"/>
    <lineage>
        <taxon>Eukaryota</taxon>
        <taxon>Metazoa</taxon>
        <taxon>Chordata</taxon>
        <taxon>Craniata</taxon>
        <taxon>Vertebrata</taxon>
        <taxon>Euteleostomi</taxon>
        <taxon>Actinopterygii</taxon>
        <taxon>Neopterygii</taxon>
        <taxon>Teleostei</taxon>
        <taxon>Ostariophysi</taxon>
        <taxon>Cypriniformes</taxon>
        <taxon>Cyprinidae</taxon>
        <taxon>Labeoninae</taxon>
        <taxon>Labeonini</taxon>
        <taxon>Cirrhinus</taxon>
    </lineage>
</organism>
<dbReference type="PANTHER" id="PTHR15933:SF21">
    <property type="entry name" value="F-BOX ONLY PROTEIN 40"/>
    <property type="match status" value="1"/>
</dbReference>
<keyword evidence="16" id="KW-1185">Reference proteome</keyword>
<evidence type="ECO:0000256" key="2">
    <source>
        <dbReference type="ARBA" id="ARBA00022525"/>
    </source>
</evidence>
<dbReference type="InterPro" id="IPR001810">
    <property type="entry name" value="F-box_dom"/>
</dbReference>
<dbReference type="GO" id="GO:0061630">
    <property type="term" value="F:ubiquitin protein ligase activity"/>
    <property type="evidence" value="ECO:0007669"/>
    <property type="project" value="InterPro"/>
</dbReference>
<comment type="caution">
    <text evidence="15">The sequence shown here is derived from an EMBL/GenBank/DDBJ whole genome shotgun (WGS) entry which is preliminary data.</text>
</comment>
<keyword evidence="7" id="KW-0833">Ubl conjugation pathway</keyword>
<dbReference type="Gene3D" id="3.30.40.150">
    <property type="entry name" value="TRAF-like zinc-finger, N-terminal subdomain"/>
    <property type="match status" value="2"/>
</dbReference>
<dbReference type="SMART" id="SM00110">
    <property type="entry name" value="C1Q"/>
    <property type="match status" value="1"/>
</dbReference>
<keyword evidence="9" id="KW-0176">Collagen</keyword>
<dbReference type="PRINTS" id="PR00007">
    <property type="entry name" value="COMPLEMNTC1Q"/>
</dbReference>
<dbReference type="Gene3D" id="1.20.1280.50">
    <property type="match status" value="1"/>
</dbReference>
<dbReference type="GO" id="GO:0005737">
    <property type="term" value="C:cytoplasm"/>
    <property type="evidence" value="ECO:0007669"/>
    <property type="project" value="TreeGrafter"/>
</dbReference>
<evidence type="ECO:0000256" key="1">
    <source>
        <dbReference type="ARBA" id="ARBA00004498"/>
    </source>
</evidence>
<evidence type="ECO:0000256" key="5">
    <source>
        <dbReference type="ARBA" id="ARBA00022729"/>
    </source>
</evidence>
<feature type="domain" description="F-box" evidence="13">
    <location>
        <begin position="559"/>
        <end position="613"/>
    </location>
</feature>
<sequence length="1582" mass="177560">MSRYRRSGPRLHRHCETCYSRRCKASIEVSVSCMVINCRLLCGASFHMCKEDEHSLLCPNEKVPCLNAYYGCPFTMCRSRLAKHLEVCPASVVCCSMEWNRWPLENPDAPLYTNLLKELHEQESLDLSMALRDQKHLCARLKMRSCFPELMEEQEEEPAPVEEYDDEEGAVGKETVCNGMQVNEGLVNGPSKACEKALKEAVLSGPVDKEKYNLFEKMFSMEMGGCKQAEAEAEAKKEEKKGKKSSSKGSSKQQGASVEPENKEANVSHVDISKTGLAPWQDGVLERLGQEVKPREFNMYIVHHGRMLIAFGQMDACTPRERDFVYGNLEPIPVQTLTQSFKVPSSYKHRRIQLREFNTRVLTEHKCVGTSDLDLSEKDGGEMDEMFSTLLCYAETEIRGHKISETVATDGLYVDIATQTYNFATAPFKYNTTLTEITEGRDLKLHVDLDTETVTLRHNKSTSAFTFMCGHFFRRDEIASHFKNEHLDIQSCLSGWFEQRCPLAYLGCTFSQRRLQPSTHRAKVSYNQDLSIFTLTPEVPASLMSDSQTVPLKAHVRYEDSLSNLPFEVLCHIASYLDSFTLSQLALVSRLFRDICATLLQERGMVGFKWRKKSYSHGGVCWKSTKGRHRTQTSKLHRHCESCHSRRCKTPIEISVSCAIMSCRLLCGAVFHLCKEEEHMLLCPNERVPCLNVEYGCPFTMCRSNLARHLTVCPASVVSCSMEWNRWPIEESETPEFYENILKENYIQEPLDLSMALRDQHHLFHSLKMKTLFPELIEKVAEEPLVAVPEGAVGGVPLWNGVEEESGSSSAEIVEGGLTQEEREELARNPNVVNLESYNIWEKMFSMELSGCKHTLKSLGQNPKASSKEIKPQANPSRLEVLQEELPTEIESQDTSTDELQYHFMDEDKFLIATSLFACDTRPKKKLVYEHLEPMKIKTVCTFKIPTSFKAKQSRIRNPSHNKKVNVSVDTSDLGVEIDDMPKWDEVQATLLCSLEKELRGHLIAESGSTDALLLDVGTQTYDFYSAPFQAETSLADITADRALKLHVQIQAESVTRRHNKSSSAFTYLCNHIFRRDEFPSHYKNIHSDIQSCVNGWFEQRCPLAYLGCTFIQRRFQPNSHRARVFYDKELSTFCLRPEVSDVLYEGIKPVTVERKRARNTDALSRLPFEVLVHVAEFLDSFTLSQLALVSCLMREVCRTLLHDRGTVSLKWEKKVYSHGGWCWRARKRVWQYSNLFSTVDSWCFDKLPPISEHLKDDKCAIHGKDGVNGVPGRDGLPGAKGEKGAPALQDELNNINLLELKGEAGIRGPPGEIGPKGFMGAQGPKGSLGPKGPRGSSGGSVGKGGAASTKPAFSVLRDRTEFASYGKPVIFDSIPGFPGRDGREGMKGEKGQAGMLLRADETMKSGERGEAGIKGIPGKRGLQGDLGVMGPPGPSGEPGDPGSLDASISHLQSAFSVFRKTRAHPEPNSLIRFSEVITDINKDFNIAESKFVCKIPGTYYFVFHASSTEKHVCVNLVHDDKKLAVFCDHMQKGNQQVSSGGLAVYLKTNEKVWLTTGFYNGLTAEADKADSVFSGFLIHAH</sequence>
<evidence type="ECO:0000259" key="13">
    <source>
        <dbReference type="PROSITE" id="PS50181"/>
    </source>
</evidence>
<dbReference type="SUPFAM" id="SSF49842">
    <property type="entry name" value="TNF-like"/>
    <property type="match status" value="1"/>
</dbReference>
<feature type="domain" description="F-box" evidence="13">
    <location>
        <begin position="1161"/>
        <end position="1215"/>
    </location>
</feature>
<feature type="compositionally biased region" description="Basic and acidic residues" evidence="11">
    <location>
        <begin position="230"/>
        <end position="241"/>
    </location>
</feature>
<dbReference type="SMART" id="SM00256">
    <property type="entry name" value="FBOX"/>
    <property type="match status" value="2"/>
</dbReference>
<dbReference type="Pfam" id="PF15966">
    <property type="entry name" value="F-box_4"/>
    <property type="match status" value="2"/>
</dbReference>
<feature type="compositionally biased region" description="Gly residues" evidence="11">
    <location>
        <begin position="1336"/>
        <end position="1346"/>
    </location>
</feature>
<evidence type="ECO:0000256" key="11">
    <source>
        <dbReference type="SAM" id="MobiDB-lite"/>
    </source>
</evidence>
<dbReference type="FunFam" id="2.60.120.40:FF:000001">
    <property type="entry name" value="Complement C1q B chain"/>
    <property type="match status" value="1"/>
</dbReference>
<dbReference type="PROSITE" id="PS50145">
    <property type="entry name" value="ZF_TRAF"/>
    <property type="match status" value="2"/>
</dbReference>
<dbReference type="PROSITE" id="PS50871">
    <property type="entry name" value="C1Q"/>
    <property type="match status" value="1"/>
</dbReference>
<dbReference type="Pfam" id="PF00386">
    <property type="entry name" value="C1q"/>
    <property type="match status" value="1"/>
</dbReference>
<keyword evidence="2" id="KW-0964">Secreted</keyword>
<protein>
    <recommendedName>
        <fullName evidence="17">F-box protein 40</fullName>
    </recommendedName>
</protein>
<dbReference type="SUPFAM" id="SSF49599">
    <property type="entry name" value="TRAF domain-like"/>
    <property type="match status" value="1"/>
</dbReference>
<dbReference type="EMBL" id="JAUYZG010000022">
    <property type="protein sequence ID" value="KAK2872690.1"/>
    <property type="molecule type" value="Genomic_DNA"/>
</dbReference>
<evidence type="ECO:0000256" key="6">
    <source>
        <dbReference type="ARBA" id="ARBA00022771"/>
    </source>
</evidence>
<feature type="region of interest" description="Disordered" evidence="11">
    <location>
        <begin position="1319"/>
        <end position="1349"/>
    </location>
</feature>
<evidence type="ECO:0000256" key="3">
    <source>
        <dbReference type="ARBA" id="ARBA00022530"/>
    </source>
</evidence>
<dbReference type="InterPro" id="IPR031890">
    <property type="entry name" value="Fbxo30/Fbxo40"/>
</dbReference>
<comment type="subcellular location">
    <subcellularLocation>
        <location evidence="1">Secreted</location>
        <location evidence="1">Extracellular space</location>
        <location evidence="1">Extracellular matrix</location>
    </subcellularLocation>
</comment>
<dbReference type="Proteomes" id="UP001187343">
    <property type="component" value="Unassembled WGS sequence"/>
</dbReference>
<feature type="compositionally biased region" description="Low complexity" evidence="11">
    <location>
        <begin position="247"/>
        <end position="257"/>
    </location>
</feature>
<gene>
    <name evidence="15" type="ORF">Q8A67_022587</name>
</gene>
<dbReference type="InterPro" id="IPR001073">
    <property type="entry name" value="C1q_dom"/>
</dbReference>
<dbReference type="InterPro" id="IPR001293">
    <property type="entry name" value="Znf_TRAF"/>
</dbReference>
<dbReference type="GO" id="GO:0008270">
    <property type="term" value="F:zinc ion binding"/>
    <property type="evidence" value="ECO:0007669"/>
    <property type="project" value="UniProtKB-KW"/>
</dbReference>
<evidence type="ECO:0000259" key="14">
    <source>
        <dbReference type="PROSITE" id="PS50871"/>
    </source>
</evidence>